<protein>
    <submittedName>
        <fullName evidence="2">Uncharacterized protein</fullName>
    </submittedName>
</protein>
<sequence>MCKVEKRPPERETVGLDINRQRPRGASTTRNTQMHTSAIDMGPDQCGGTLRPGRQVDIDSPTTLKAGYYSLFALTANREYQMLHRGYVTLFIYQPNMVGERIREELKNFVFKKFKLFNEYGK</sequence>
<evidence type="ECO:0000256" key="1">
    <source>
        <dbReference type="SAM" id="MobiDB-lite"/>
    </source>
</evidence>
<feature type="compositionally biased region" description="Polar residues" evidence="1">
    <location>
        <begin position="26"/>
        <end position="36"/>
    </location>
</feature>
<proteinExistence type="predicted"/>
<reference evidence="2" key="1">
    <citation type="submission" date="2018-11" db="EMBL/GenBank/DDBJ databases">
        <authorList>
            <consortium name="Pathogen Informatics"/>
        </authorList>
    </citation>
    <scope>NUCLEOTIDE SEQUENCE</scope>
</reference>
<keyword evidence="3" id="KW-1185">Reference proteome</keyword>
<gene>
    <name evidence="2" type="ORF">PXEA_LOCUS11404</name>
</gene>
<comment type="caution">
    <text evidence="2">The sequence shown here is derived from an EMBL/GenBank/DDBJ whole genome shotgun (WGS) entry which is preliminary data.</text>
</comment>
<feature type="region of interest" description="Disordered" evidence="1">
    <location>
        <begin position="1"/>
        <end position="57"/>
    </location>
</feature>
<organism evidence="2 3">
    <name type="scientific">Protopolystoma xenopodis</name>
    <dbReference type="NCBI Taxonomy" id="117903"/>
    <lineage>
        <taxon>Eukaryota</taxon>
        <taxon>Metazoa</taxon>
        <taxon>Spiralia</taxon>
        <taxon>Lophotrochozoa</taxon>
        <taxon>Platyhelminthes</taxon>
        <taxon>Monogenea</taxon>
        <taxon>Polyopisthocotylea</taxon>
        <taxon>Polystomatidea</taxon>
        <taxon>Polystomatidae</taxon>
        <taxon>Protopolystoma</taxon>
    </lineage>
</organism>
<name>A0A448WQY8_9PLAT</name>
<dbReference type="AlphaFoldDB" id="A0A448WQY8"/>
<evidence type="ECO:0000313" key="3">
    <source>
        <dbReference type="Proteomes" id="UP000784294"/>
    </source>
</evidence>
<evidence type="ECO:0000313" key="2">
    <source>
        <dbReference type="EMBL" id="VEL17964.1"/>
    </source>
</evidence>
<feature type="compositionally biased region" description="Basic and acidic residues" evidence="1">
    <location>
        <begin position="1"/>
        <end position="14"/>
    </location>
</feature>
<dbReference type="EMBL" id="CAAALY010035037">
    <property type="protein sequence ID" value="VEL17964.1"/>
    <property type="molecule type" value="Genomic_DNA"/>
</dbReference>
<dbReference type="Proteomes" id="UP000784294">
    <property type="component" value="Unassembled WGS sequence"/>
</dbReference>
<accession>A0A448WQY8</accession>